<dbReference type="AlphaFoldDB" id="A0A840VIU7"/>
<dbReference type="PROSITE" id="PS51318">
    <property type="entry name" value="TAT"/>
    <property type="match status" value="1"/>
</dbReference>
<keyword evidence="4" id="KW-0574">Periplasm</keyword>
<evidence type="ECO:0000256" key="4">
    <source>
        <dbReference type="ARBA" id="ARBA00022764"/>
    </source>
</evidence>
<dbReference type="PANTHER" id="PTHR30222:SF17">
    <property type="entry name" value="SPERMIDINE_PUTRESCINE-BINDING PERIPLASMIC PROTEIN"/>
    <property type="match status" value="1"/>
</dbReference>
<accession>A0A840VIU7</accession>
<organism evidence="5 6">
    <name type="scientific">Acidocella aromatica</name>
    <dbReference type="NCBI Taxonomy" id="1303579"/>
    <lineage>
        <taxon>Bacteria</taxon>
        <taxon>Pseudomonadati</taxon>
        <taxon>Pseudomonadota</taxon>
        <taxon>Alphaproteobacteria</taxon>
        <taxon>Acetobacterales</taxon>
        <taxon>Acidocellaceae</taxon>
        <taxon>Acidocella</taxon>
    </lineage>
</organism>
<dbReference type="RefSeq" id="WP_183265175.1">
    <property type="nucleotide sequence ID" value="NZ_JACHFJ010000001.1"/>
</dbReference>
<evidence type="ECO:0000313" key="6">
    <source>
        <dbReference type="Proteomes" id="UP000553706"/>
    </source>
</evidence>
<comment type="subcellular location">
    <subcellularLocation>
        <location evidence="1">Periplasm</location>
    </subcellularLocation>
</comment>
<reference evidence="5 6" key="1">
    <citation type="submission" date="2020-08" db="EMBL/GenBank/DDBJ databases">
        <title>Genomic Encyclopedia of Type Strains, Phase IV (KMG-IV): sequencing the most valuable type-strain genomes for metagenomic binning, comparative biology and taxonomic classification.</title>
        <authorList>
            <person name="Goeker M."/>
        </authorList>
    </citation>
    <scope>NUCLEOTIDE SEQUENCE [LARGE SCALE GENOMIC DNA]</scope>
    <source>
        <strain evidence="5 6">DSM 27026</strain>
    </source>
</reference>
<dbReference type="GO" id="GO:0019808">
    <property type="term" value="F:polyamine binding"/>
    <property type="evidence" value="ECO:0007669"/>
    <property type="project" value="InterPro"/>
</dbReference>
<dbReference type="EMBL" id="JACHFJ010000001">
    <property type="protein sequence ID" value="MBB5372189.1"/>
    <property type="molecule type" value="Genomic_DNA"/>
</dbReference>
<evidence type="ECO:0000256" key="3">
    <source>
        <dbReference type="ARBA" id="ARBA00022729"/>
    </source>
</evidence>
<dbReference type="InterPro" id="IPR006311">
    <property type="entry name" value="TAT_signal"/>
</dbReference>
<dbReference type="InterPro" id="IPR006059">
    <property type="entry name" value="SBP"/>
</dbReference>
<dbReference type="GO" id="GO:0042597">
    <property type="term" value="C:periplasmic space"/>
    <property type="evidence" value="ECO:0007669"/>
    <property type="project" value="UniProtKB-SubCell"/>
</dbReference>
<dbReference type="InterPro" id="IPR001188">
    <property type="entry name" value="Sperm_putr-bd"/>
</dbReference>
<evidence type="ECO:0000256" key="1">
    <source>
        <dbReference type="ARBA" id="ARBA00004418"/>
    </source>
</evidence>
<proteinExistence type="predicted"/>
<dbReference type="PRINTS" id="PR00909">
    <property type="entry name" value="SPERMDNBNDNG"/>
</dbReference>
<sequence length="408" mass="45860">MSEDELPGNSSQQAFLRGLTQPRLTRQNFLRGAAGTALAALTPQISRAATVTDWNAWWAAQKPSDQFVFANWPYYIDVQGNGSDHPSIDAFTKQTGIKVKYMEVIQNNAPFYAQIAPVLKSGQPTGYDMIVMTNHWELTELILQKWLVPLWKEKVPNFAKYASPSVVSPAYDPGNKYTMAWQSGFTGIAYNPKLTKREITSFEDLWDPAFAGHVGMFNDNTELGSAALLKLGIDPATSTPEDWHKAAATLRDQKDKGLVRQYYDQSYINALQNGDIWITQAWSGDIYQANSKGYKDLKFVVPKEGIMMWHDNMAIPVGAKNPLSALAWMNYYYTPEAAGIIEDYINYICPVPAAKDYILNVIKDPAVANSPLVFPSDTDLKKTHDFYAFKSYAEFQKWNSIFNPIIQA</sequence>
<keyword evidence="2" id="KW-0813">Transport</keyword>
<keyword evidence="6" id="KW-1185">Reference proteome</keyword>
<comment type="caution">
    <text evidence="5">The sequence shown here is derived from an EMBL/GenBank/DDBJ whole genome shotgun (WGS) entry which is preliminary data.</text>
</comment>
<dbReference type="Pfam" id="PF13416">
    <property type="entry name" value="SBP_bac_8"/>
    <property type="match status" value="1"/>
</dbReference>
<protein>
    <submittedName>
        <fullName evidence="5">Spermidine/putrescine transport system substrate-binding protein</fullName>
    </submittedName>
</protein>
<dbReference type="SUPFAM" id="SSF53850">
    <property type="entry name" value="Periplasmic binding protein-like II"/>
    <property type="match status" value="1"/>
</dbReference>
<gene>
    <name evidence="5" type="ORF">HNP71_000413</name>
</gene>
<dbReference type="Gene3D" id="3.40.190.10">
    <property type="entry name" value="Periplasmic binding protein-like II"/>
    <property type="match status" value="2"/>
</dbReference>
<name>A0A840VIU7_9PROT</name>
<dbReference type="CDD" id="cd13590">
    <property type="entry name" value="PBP2_PotD_PotF_like"/>
    <property type="match status" value="1"/>
</dbReference>
<dbReference type="PANTHER" id="PTHR30222">
    <property type="entry name" value="SPERMIDINE/PUTRESCINE-BINDING PERIPLASMIC PROTEIN"/>
    <property type="match status" value="1"/>
</dbReference>
<evidence type="ECO:0000313" key="5">
    <source>
        <dbReference type="EMBL" id="MBB5372189.1"/>
    </source>
</evidence>
<dbReference type="GO" id="GO:0015846">
    <property type="term" value="P:polyamine transport"/>
    <property type="evidence" value="ECO:0007669"/>
    <property type="project" value="InterPro"/>
</dbReference>
<evidence type="ECO:0000256" key="2">
    <source>
        <dbReference type="ARBA" id="ARBA00022448"/>
    </source>
</evidence>
<dbReference type="Proteomes" id="UP000553706">
    <property type="component" value="Unassembled WGS sequence"/>
</dbReference>
<keyword evidence="3" id="KW-0732">Signal</keyword>